<protein>
    <submittedName>
        <fullName evidence="3">Uncharacterized protein</fullName>
    </submittedName>
</protein>
<proteinExistence type="predicted"/>
<feature type="transmembrane region" description="Helical" evidence="1">
    <location>
        <begin position="6"/>
        <end position="23"/>
    </location>
</feature>
<sequence length="65" mass="7374">MELIVDISSMASVVLVIILIFKYQEIINLKKSTKIIILLLCITVICANLLNYIDFYHGFIKGLNS</sequence>
<accession>A0A2X0SY08</accession>
<keyword evidence="1" id="KW-0812">Transmembrane</keyword>
<evidence type="ECO:0000313" key="2">
    <source>
        <dbReference type="EMBL" id="SPB29334.1"/>
    </source>
</evidence>
<reference evidence="4" key="2">
    <citation type="submission" date="2018-05" db="EMBL/GenBank/DDBJ databases">
        <authorList>
            <person name="Duru I."/>
        </authorList>
    </citation>
    <scope>NUCLEOTIDE SEQUENCE [LARGE SCALE GENOMIC DNA]</scope>
</reference>
<dbReference type="AlphaFoldDB" id="A0A2X0SY08"/>
<organism evidence="3 4">
    <name type="scientific">Lactococcus lactis</name>
    <dbReference type="NCBI Taxonomy" id="1358"/>
    <lineage>
        <taxon>Bacteria</taxon>
        <taxon>Bacillati</taxon>
        <taxon>Bacillota</taxon>
        <taxon>Bacilli</taxon>
        <taxon>Lactobacillales</taxon>
        <taxon>Streptococcaceae</taxon>
        <taxon>Lactococcus</taxon>
    </lineage>
</organism>
<feature type="transmembrane region" description="Helical" evidence="1">
    <location>
        <begin position="35"/>
        <end position="53"/>
    </location>
</feature>
<keyword evidence="1" id="KW-1133">Transmembrane helix</keyword>
<name>A0A2X0SY08_9LACT</name>
<keyword evidence="1" id="KW-0472">Membrane</keyword>
<reference evidence="3" key="3">
    <citation type="submission" date="2018-05" db="EMBL/GenBank/DDBJ databases">
        <authorList>
            <person name="Lanie J.A."/>
            <person name="Ng W.-L."/>
            <person name="Kazmierczak K.M."/>
            <person name="Andrzejewski T.M."/>
            <person name="Davidsen T.M."/>
            <person name="Wayne K.J."/>
            <person name="Tettelin H."/>
            <person name="Glass J.I."/>
            <person name="Rusch D."/>
            <person name="Podicherti R."/>
            <person name="Tsui H.-C.T."/>
            <person name="Winkler M.E."/>
        </authorList>
    </citation>
    <scope>NUCLEOTIDE SEQUENCE</scope>
    <source>
        <strain evidence="3">Lactococcus lactis</strain>
    </source>
</reference>
<reference evidence="2" key="1">
    <citation type="submission" date="2018-01" db="EMBL/GenBank/DDBJ databases">
        <authorList>
            <person name="Gaut B.S."/>
            <person name="Morton B.R."/>
            <person name="Clegg M.T."/>
            <person name="Duvall M.R."/>
        </authorList>
    </citation>
    <scope>NUCLEOTIDE SEQUENCE</scope>
    <source>
        <strain evidence="2">Lactococcus lactis</strain>
    </source>
</reference>
<evidence type="ECO:0000313" key="3">
    <source>
        <dbReference type="EMBL" id="SPS12964.1"/>
    </source>
</evidence>
<dbReference type="EMBL" id="OGTW02000127">
    <property type="protein sequence ID" value="SPS12964.1"/>
    <property type="molecule type" value="Genomic_DNA"/>
</dbReference>
<evidence type="ECO:0000256" key="1">
    <source>
        <dbReference type="SAM" id="Phobius"/>
    </source>
</evidence>
<gene>
    <name evidence="3" type="ORF">AMHIJAGA_02930</name>
</gene>
<dbReference type="Proteomes" id="UP000279235">
    <property type="component" value="Unassembled WGS sequence"/>
</dbReference>
<dbReference type="EMBL" id="OGTW01000127">
    <property type="protein sequence ID" value="SPB29334.1"/>
    <property type="molecule type" value="Genomic_DNA"/>
</dbReference>
<evidence type="ECO:0000313" key="4">
    <source>
        <dbReference type="Proteomes" id="UP000279235"/>
    </source>
</evidence>